<name>A0A2G5RN41_9BACL</name>
<dbReference type="PANTHER" id="PTHR44196:SF1">
    <property type="entry name" value="DEHYDROGENASE_REDUCTASE SDR FAMILY MEMBER 7B"/>
    <property type="match status" value="1"/>
</dbReference>
<dbReference type="GO" id="GO:0016491">
    <property type="term" value="F:oxidoreductase activity"/>
    <property type="evidence" value="ECO:0007669"/>
    <property type="project" value="UniProtKB-KW"/>
</dbReference>
<evidence type="ECO:0000313" key="4">
    <source>
        <dbReference type="EMBL" id="PIC04157.1"/>
    </source>
</evidence>
<sequence length="225" mass="25270">MKVMESIIITGAGTGLGKELALLYAQRGYEIILVGRRKEPLQSVQRQIESFRGKAVAFPLDITNYEQVHQTAEALYHTYNITMLINNAGVGHFGPLEQMTDQHIHEMIDINVKGTIYMTKAFLPYFKTLPEANIMNIISTAGLRGKVNESVYVASKFAVRGFSESLVKELAETNVAVTAVYMGGMNTPFWDDSNHIQDRSRLRSPKQVAETIINQYNRQAEIIVE</sequence>
<evidence type="ECO:0000256" key="3">
    <source>
        <dbReference type="RuleBase" id="RU000363"/>
    </source>
</evidence>
<dbReference type="Pfam" id="PF00106">
    <property type="entry name" value="adh_short"/>
    <property type="match status" value="1"/>
</dbReference>
<proteinExistence type="inferred from homology"/>
<organism evidence="4 5">
    <name type="scientific">Anoxybacillus flavithermus</name>
    <dbReference type="NCBI Taxonomy" id="33934"/>
    <lineage>
        <taxon>Bacteria</taxon>
        <taxon>Bacillati</taxon>
        <taxon>Bacillota</taxon>
        <taxon>Bacilli</taxon>
        <taxon>Bacillales</taxon>
        <taxon>Anoxybacillaceae</taxon>
        <taxon>Anoxybacillus</taxon>
    </lineage>
</organism>
<dbReference type="AlphaFoldDB" id="A0A2G5RN41"/>
<evidence type="ECO:0000256" key="1">
    <source>
        <dbReference type="ARBA" id="ARBA00006484"/>
    </source>
</evidence>
<dbReference type="CDD" id="cd05233">
    <property type="entry name" value="SDR_c"/>
    <property type="match status" value="1"/>
</dbReference>
<keyword evidence="2" id="KW-0560">Oxidoreductase</keyword>
<dbReference type="Gene3D" id="3.40.50.720">
    <property type="entry name" value="NAD(P)-binding Rossmann-like Domain"/>
    <property type="match status" value="1"/>
</dbReference>
<dbReference type="Proteomes" id="UP000230559">
    <property type="component" value="Unassembled WGS sequence"/>
</dbReference>
<dbReference type="InterPro" id="IPR002347">
    <property type="entry name" value="SDR_fam"/>
</dbReference>
<dbReference type="GO" id="GO:0016020">
    <property type="term" value="C:membrane"/>
    <property type="evidence" value="ECO:0007669"/>
    <property type="project" value="TreeGrafter"/>
</dbReference>
<comment type="similarity">
    <text evidence="1 3">Belongs to the short-chain dehydrogenases/reductases (SDR) family.</text>
</comment>
<comment type="caution">
    <text evidence="4">The sequence shown here is derived from an EMBL/GenBank/DDBJ whole genome shotgun (WGS) entry which is preliminary data.</text>
</comment>
<gene>
    <name evidence="4" type="ORF">CS060_11175</name>
</gene>
<reference evidence="4 5" key="1">
    <citation type="submission" date="2017-10" db="EMBL/GenBank/DDBJ databases">
        <title>Draft genome sequence of Anoxybacillus flavithermus KU2-6-11 from caldera Uzon (Russia:Kamchtka).</title>
        <authorList>
            <person name="Korzhuk A.V."/>
            <person name="Rozanov A.S."/>
            <person name="Bryanskaya A.V."/>
            <person name="Peltek S.E."/>
        </authorList>
    </citation>
    <scope>NUCLEOTIDE SEQUENCE [LARGE SCALE GENOMIC DNA]</scope>
    <source>
        <strain evidence="4 5">KU2-6_11</strain>
    </source>
</reference>
<dbReference type="EMBL" id="PEDM01000029">
    <property type="protein sequence ID" value="PIC04157.1"/>
    <property type="molecule type" value="Genomic_DNA"/>
</dbReference>
<evidence type="ECO:0000313" key="5">
    <source>
        <dbReference type="Proteomes" id="UP000230559"/>
    </source>
</evidence>
<evidence type="ECO:0000256" key="2">
    <source>
        <dbReference type="ARBA" id="ARBA00023002"/>
    </source>
</evidence>
<accession>A0A2G5RN41</accession>
<dbReference type="PRINTS" id="PR00081">
    <property type="entry name" value="GDHRDH"/>
</dbReference>
<protein>
    <submittedName>
        <fullName evidence="4">NAD(P)-dependent oxidoreductase</fullName>
    </submittedName>
</protein>
<dbReference type="SUPFAM" id="SSF51735">
    <property type="entry name" value="NAD(P)-binding Rossmann-fold domains"/>
    <property type="match status" value="1"/>
</dbReference>
<dbReference type="PRINTS" id="PR00080">
    <property type="entry name" value="SDRFAMILY"/>
</dbReference>
<dbReference type="InterPro" id="IPR036291">
    <property type="entry name" value="NAD(P)-bd_dom_sf"/>
</dbReference>
<dbReference type="PANTHER" id="PTHR44196">
    <property type="entry name" value="DEHYDROGENASE/REDUCTASE SDR FAMILY MEMBER 7B"/>
    <property type="match status" value="1"/>
</dbReference>